<feature type="compositionally biased region" description="Polar residues" evidence="1">
    <location>
        <begin position="16"/>
        <end position="37"/>
    </location>
</feature>
<dbReference type="EMBL" id="JAVHNR010000003">
    <property type="protein sequence ID" value="KAK6347956.1"/>
    <property type="molecule type" value="Genomic_DNA"/>
</dbReference>
<evidence type="ECO:0000313" key="3">
    <source>
        <dbReference type="Proteomes" id="UP001313282"/>
    </source>
</evidence>
<feature type="compositionally biased region" description="Low complexity" evidence="1">
    <location>
        <begin position="223"/>
        <end position="233"/>
    </location>
</feature>
<dbReference type="AlphaFoldDB" id="A0AAN8N223"/>
<protein>
    <submittedName>
        <fullName evidence="2">Uncharacterized protein</fullName>
    </submittedName>
</protein>
<feature type="region of interest" description="Disordered" evidence="1">
    <location>
        <begin position="186"/>
        <end position="248"/>
    </location>
</feature>
<feature type="compositionally biased region" description="Low complexity" evidence="1">
    <location>
        <begin position="186"/>
        <end position="198"/>
    </location>
</feature>
<dbReference type="Proteomes" id="UP001313282">
    <property type="component" value="Unassembled WGS sequence"/>
</dbReference>
<comment type="caution">
    <text evidence="2">The sequence shown here is derived from an EMBL/GenBank/DDBJ whole genome shotgun (WGS) entry which is preliminary data.</text>
</comment>
<gene>
    <name evidence="2" type="ORF">TWF718_005776</name>
</gene>
<name>A0AAN8N223_9PEZI</name>
<sequence length="352" mass="39509">MSTPQLTMKGRRMTRENSSNSNNTPDSGPQITFQGTPSSFQKISLKGKQSNICGAPPPSDSRLRLINERPESVPRSYITNHRIHQFLLEEYDIPTIYFYHIVEALETALAQSPCPACFDMKLEPLARLEAKWCQEISQSLRQNIHPKVLEFLEKKFTKELGYYLFCLAQNCSDSLPEKQKSYSSLFSSSSSSSADSSSAGGGSPKSSKTAEDYIVLNNEGTQASAESSTTTEARNPMREPHITSSGGRSRAYFEIPAPRGGNGGRAPIRIFQVHDSLQLPTNNGTRNENNNNHIVGNRVRREVLVERPGQRMEHQGQRHHRYNFFADCDAWVVVTSLIAFFLGYFCDFGFHE</sequence>
<accession>A0AAN8N223</accession>
<feature type="region of interest" description="Disordered" evidence="1">
    <location>
        <begin position="1"/>
        <end position="37"/>
    </location>
</feature>
<reference evidence="2 3" key="1">
    <citation type="submission" date="2019-10" db="EMBL/GenBank/DDBJ databases">
        <authorList>
            <person name="Palmer J.M."/>
        </authorList>
    </citation>
    <scope>NUCLEOTIDE SEQUENCE [LARGE SCALE GENOMIC DNA]</scope>
    <source>
        <strain evidence="2 3">TWF718</strain>
    </source>
</reference>
<proteinExistence type="predicted"/>
<organism evidence="2 3">
    <name type="scientific">Orbilia javanica</name>
    <dbReference type="NCBI Taxonomy" id="47235"/>
    <lineage>
        <taxon>Eukaryota</taxon>
        <taxon>Fungi</taxon>
        <taxon>Dikarya</taxon>
        <taxon>Ascomycota</taxon>
        <taxon>Pezizomycotina</taxon>
        <taxon>Orbiliomycetes</taxon>
        <taxon>Orbiliales</taxon>
        <taxon>Orbiliaceae</taxon>
        <taxon>Orbilia</taxon>
    </lineage>
</organism>
<keyword evidence="3" id="KW-1185">Reference proteome</keyword>
<evidence type="ECO:0000313" key="2">
    <source>
        <dbReference type="EMBL" id="KAK6347956.1"/>
    </source>
</evidence>
<evidence type="ECO:0000256" key="1">
    <source>
        <dbReference type="SAM" id="MobiDB-lite"/>
    </source>
</evidence>